<feature type="transmembrane region" description="Helical" evidence="1">
    <location>
        <begin position="12"/>
        <end position="31"/>
    </location>
</feature>
<keyword evidence="1" id="KW-1133">Transmembrane helix</keyword>
<gene>
    <name evidence="3" type="ORF">K0U00_12320</name>
</gene>
<dbReference type="Pfam" id="PF04892">
    <property type="entry name" value="VanZ"/>
    <property type="match status" value="1"/>
</dbReference>
<dbReference type="InterPro" id="IPR006976">
    <property type="entry name" value="VanZ-like"/>
</dbReference>
<evidence type="ECO:0000256" key="1">
    <source>
        <dbReference type="SAM" id="Phobius"/>
    </source>
</evidence>
<dbReference type="InterPro" id="IPR053150">
    <property type="entry name" value="Teicoplanin_resist-assoc"/>
</dbReference>
<proteinExistence type="predicted"/>
<comment type="caution">
    <text evidence="3">The sequence shown here is derived from an EMBL/GenBank/DDBJ whole genome shotgun (WGS) entry which is preliminary data.</text>
</comment>
<dbReference type="RefSeq" id="WP_210040131.1">
    <property type="nucleotide sequence ID" value="NZ_JBHLVU010000007.1"/>
</dbReference>
<feature type="domain" description="VanZ-like" evidence="2">
    <location>
        <begin position="18"/>
        <end position="154"/>
    </location>
</feature>
<feature type="transmembrane region" description="Helical" evidence="1">
    <location>
        <begin position="112"/>
        <end position="133"/>
    </location>
</feature>
<sequence length="173" mass="19162">MKQKRTLNDVFTLGLLAMYMYALLKIILFKFRAIDMTFLWQQLKMSLKNPDLISGRLHEGNLIPFHEISRTIYVLSDHDLINLVGNIVIFMPFGVFLGILSNKKLSHMGAFLLALGLSLCLESAQVLFAIGSFDVDDLILNSSGGLLGCMACKLCVKLVTAASSVIRPGDRPI</sequence>
<reference evidence="3 4" key="1">
    <citation type="submission" date="2021-07" db="EMBL/GenBank/DDBJ databases">
        <title>Paenibacillus radiodurans sp. nov., isolated from the southeastern edge of Tengger Desert.</title>
        <authorList>
            <person name="Zhang G."/>
        </authorList>
    </citation>
    <scope>NUCLEOTIDE SEQUENCE [LARGE SCALE GENOMIC DNA]</scope>
    <source>
        <strain evidence="3 4">CCM 7311</strain>
    </source>
</reference>
<dbReference type="PANTHER" id="PTHR36834:SF1">
    <property type="entry name" value="INTEGRAL MEMBRANE PROTEIN"/>
    <property type="match status" value="1"/>
</dbReference>
<dbReference type="EMBL" id="JAHZIK010000256">
    <property type="protein sequence ID" value="MBW7454819.1"/>
    <property type="molecule type" value="Genomic_DNA"/>
</dbReference>
<keyword evidence="1" id="KW-0812">Transmembrane</keyword>
<feature type="transmembrane region" description="Helical" evidence="1">
    <location>
        <begin position="80"/>
        <end position="100"/>
    </location>
</feature>
<dbReference type="PANTHER" id="PTHR36834">
    <property type="entry name" value="MEMBRANE PROTEIN-RELATED"/>
    <property type="match status" value="1"/>
</dbReference>
<evidence type="ECO:0000313" key="4">
    <source>
        <dbReference type="Proteomes" id="UP001519887"/>
    </source>
</evidence>
<keyword evidence="1" id="KW-0472">Membrane</keyword>
<dbReference type="Proteomes" id="UP001519887">
    <property type="component" value="Unassembled WGS sequence"/>
</dbReference>
<keyword evidence="4" id="KW-1185">Reference proteome</keyword>
<organism evidence="3 4">
    <name type="scientific">Paenibacillus sepulcri</name>
    <dbReference type="NCBI Taxonomy" id="359917"/>
    <lineage>
        <taxon>Bacteria</taxon>
        <taxon>Bacillati</taxon>
        <taxon>Bacillota</taxon>
        <taxon>Bacilli</taxon>
        <taxon>Bacillales</taxon>
        <taxon>Paenibacillaceae</taxon>
        <taxon>Paenibacillus</taxon>
    </lineage>
</organism>
<protein>
    <submittedName>
        <fullName evidence="3">VanZ family protein</fullName>
    </submittedName>
</protein>
<evidence type="ECO:0000259" key="2">
    <source>
        <dbReference type="Pfam" id="PF04892"/>
    </source>
</evidence>
<evidence type="ECO:0000313" key="3">
    <source>
        <dbReference type="EMBL" id="MBW7454819.1"/>
    </source>
</evidence>
<name>A0ABS7C1Q1_9BACL</name>
<accession>A0ABS7C1Q1</accession>